<dbReference type="Proteomes" id="UP000286687">
    <property type="component" value="Unassembled WGS sequence"/>
</dbReference>
<organism evidence="1 2">
    <name type="scientific">Bacillus thuringiensis</name>
    <dbReference type="NCBI Taxonomy" id="1428"/>
    <lineage>
        <taxon>Bacteria</taxon>
        <taxon>Bacillati</taxon>
        <taxon>Bacillota</taxon>
        <taxon>Bacilli</taxon>
        <taxon>Bacillales</taxon>
        <taxon>Bacillaceae</taxon>
        <taxon>Bacillus</taxon>
        <taxon>Bacillus cereus group</taxon>
    </lineage>
</organism>
<sequence length="84" mass="9400">MFSKPVSIEKPPIFTTINAQKNAGKVEVFIHIIIFTCYNDYVASIIIKDKPPTSIGFLIGSPAKVNLPIKNVCGRVYFFFFTIS</sequence>
<dbReference type="EMBL" id="LDER01000408">
    <property type="protein sequence ID" value="RVU60154.1"/>
    <property type="molecule type" value="Genomic_DNA"/>
</dbReference>
<protein>
    <submittedName>
        <fullName evidence="1">Uncharacterized protein</fullName>
    </submittedName>
</protein>
<reference evidence="1 2" key="1">
    <citation type="submission" date="2018-01" db="EMBL/GenBank/DDBJ databases">
        <title>Complete genome sequence of G25-42.</title>
        <authorList>
            <person name="Zheng Z."/>
            <person name="Sun M."/>
        </authorList>
    </citation>
    <scope>NUCLEOTIDE SEQUENCE [LARGE SCALE GENOMIC DNA]</scope>
    <source>
        <strain evidence="1 2">G25-42</strain>
    </source>
</reference>
<proteinExistence type="predicted"/>
<dbReference type="AlphaFoldDB" id="A0A437SAR5"/>
<name>A0A437SAR5_BACTU</name>
<gene>
    <name evidence="1" type="ORF">BM74_33165</name>
</gene>
<comment type="caution">
    <text evidence="1">The sequence shown here is derived from an EMBL/GenBank/DDBJ whole genome shotgun (WGS) entry which is preliminary data.</text>
</comment>
<evidence type="ECO:0000313" key="2">
    <source>
        <dbReference type="Proteomes" id="UP000286687"/>
    </source>
</evidence>
<evidence type="ECO:0000313" key="1">
    <source>
        <dbReference type="EMBL" id="RVU60154.1"/>
    </source>
</evidence>
<accession>A0A437SAR5</accession>